<keyword evidence="2" id="KW-1185">Reference proteome</keyword>
<organism evidence="1 2">
    <name type="scientific">Octopus vulgaris</name>
    <name type="common">Common octopus</name>
    <dbReference type="NCBI Taxonomy" id="6645"/>
    <lineage>
        <taxon>Eukaryota</taxon>
        <taxon>Metazoa</taxon>
        <taxon>Spiralia</taxon>
        <taxon>Lophotrochozoa</taxon>
        <taxon>Mollusca</taxon>
        <taxon>Cephalopoda</taxon>
        <taxon>Coleoidea</taxon>
        <taxon>Octopodiformes</taxon>
        <taxon>Octopoda</taxon>
        <taxon>Incirrata</taxon>
        <taxon>Octopodidae</taxon>
        <taxon>Octopus</taxon>
    </lineage>
</organism>
<gene>
    <name evidence="1" type="ORF">OCTVUL_1B006690</name>
</gene>
<evidence type="ECO:0000313" key="1">
    <source>
        <dbReference type="EMBL" id="CAI9735012.1"/>
    </source>
</evidence>
<name>A0AA36BJQ5_OCTVU</name>
<proteinExistence type="predicted"/>
<dbReference type="EMBL" id="OX597830">
    <property type="protein sequence ID" value="CAI9735012.1"/>
    <property type="molecule type" value="Genomic_DNA"/>
</dbReference>
<protein>
    <submittedName>
        <fullName evidence="1">Uncharacterized protein</fullName>
    </submittedName>
</protein>
<reference evidence="1" key="1">
    <citation type="submission" date="2023-08" db="EMBL/GenBank/DDBJ databases">
        <authorList>
            <person name="Alioto T."/>
            <person name="Alioto T."/>
            <person name="Gomez Garrido J."/>
        </authorList>
    </citation>
    <scope>NUCLEOTIDE SEQUENCE</scope>
</reference>
<sequence length="93" mass="10514">MISIIPSGFWCKTIALNGVVGSSENVIQENDDDMELTPEKIHSSMLLNYIGPEIKKANPTFTAYHPERLNSKERKSLVLETYCISSDIIWNNI</sequence>
<evidence type="ECO:0000313" key="2">
    <source>
        <dbReference type="Proteomes" id="UP001162480"/>
    </source>
</evidence>
<dbReference type="AlphaFoldDB" id="A0AA36BJQ5"/>
<dbReference type="Proteomes" id="UP001162480">
    <property type="component" value="Chromosome 17"/>
</dbReference>
<accession>A0AA36BJQ5</accession>